<evidence type="ECO:0008006" key="3">
    <source>
        <dbReference type="Google" id="ProtNLM"/>
    </source>
</evidence>
<evidence type="ECO:0000313" key="2">
    <source>
        <dbReference type="EMBL" id="BFP52303.1"/>
    </source>
</evidence>
<accession>A0AB33KAW6</accession>
<gene>
    <name evidence="2" type="ORF">SCMC78_21100</name>
</gene>
<dbReference type="KEGG" id="stcm:SCMC78_21100"/>
<protein>
    <recommendedName>
        <fullName evidence="3">FXSXX-COOH protein</fullName>
    </recommendedName>
</protein>
<feature type="region of interest" description="Disordered" evidence="1">
    <location>
        <begin position="1"/>
        <end position="32"/>
    </location>
</feature>
<dbReference type="EMBL" id="AP035884">
    <property type="protein sequence ID" value="BFP52303.1"/>
    <property type="molecule type" value="Genomic_DNA"/>
</dbReference>
<organism evidence="2">
    <name type="scientific">Streptomyces sp. CMC78</name>
    <dbReference type="NCBI Taxonomy" id="3231512"/>
    <lineage>
        <taxon>Bacteria</taxon>
        <taxon>Bacillati</taxon>
        <taxon>Actinomycetota</taxon>
        <taxon>Actinomycetes</taxon>
        <taxon>Kitasatosporales</taxon>
        <taxon>Streptomycetaceae</taxon>
        <taxon>Streptomyces</taxon>
    </lineage>
</organism>
<reference evidence="2" key="1">
    <citation type="submission" date="2024-07" db="EMBL/GenBank/DDBJ databases">
        <title>Complete genome sequences of cellulolytic bacteria, Kitasatospora sp. CMC57 and Streptomyces sp. CMC78, isolated from Japanese agricultural soil.</title>
        <authorList>
            <person name="Hashimoto T."/>
            <person name="Ito M."/>
            <person name="Iwamoto M."/>
            <person name="Fukahori D."/>
            <person name="Shoda T."/>
            <person name="Sakoda M."/>
            <person name="Morohoshi T."/>
            <person name="Mitsuboshi M."/>
            <person name="Nishizawa T."/>
        </authorList>
    </citation>
    <scope>NUCLEOTIDE SEQUENCE</scope>
    <source>
        <strain evidence="2">CMC78</strain>
    </source>
</reference>
<feature type="compositionally biased region" description="Polar residues" evidence="1">
    <location>
        <begin position="13"/>
        <end position="25"/>
    </location>
</feature>
<dbReference type="AlphaFoldDB" id="A0AB33KAW6"/>
<evidence type="ECO:0000256" key="1">
    <source>
        <dbReference type="SAM" id="MobiDB-lite"/>
    </source>
</evidence>
<sequence>MAYEPRAAASIQAAETSSPRESASVAQPMAPARATRLQTTMDFGVGARRPGAGGTGGADVGVSGISIRPLARSLS</sequence>
<name>A0AB33KAW6_9ACTN</name>
<proteinExistence type="predicted"/>